<organism evidence="5 6">
    <name type="scientific">Lonchura striata</name>
    <name type="common">white-rumped munia</name>
    <dbReference type="NCBI Taxonomy" id="40157"/>
    <lineage>
        <taxon>Eukaryota</taxon>
        <taxon>Metazoa</taxon>
        <taxon>Chordata</taxon>
        <taxon>Craniata</taxon>
        <taxon>Vertebrata</taxon>
        <taxon>Euteleostomi</taxon>
        <taxon>Archelosauria</taxon>
        <taxon>Archosauria</taxon>
        <taxon>Dinosauria</taxon>
        <taxon>Saurischia</taxon>
        <taxon>Theropoda</taxon>
        <taxon>Coelurosauria</taxon>
        <taxon>Aves</taxon>
        <taxon>Neognathae</taxon>
        <taxon>Neoaves</taxon>
        <taxon>Telluraves</taxon>
        <taxon>Australaves</taxon>
        <taxon>Passeriformes</taxon>
        <taxon>Passeroidea</taxon>
        <taxon>Estrildidae</taxon>
        <taxon>Estrildinae</taxon>
        <taxon>Lonchura</taxon>
    </lineage>
</organism>
<protein>
    <submittedName>
        <fullName evidence="5">Maestro heat-like repeat-containing protein family member 1</fullName>
    </submittedName>
</protein>
<dbReference type="PANTHER" id="PTHR23120">
    <property type="entry name" value="MAESTRO-RELATED HEAT DOMAIN-CONTAINING"/>
    <property type="match status" value="1"/>
</dbReference>
<feature type="domain" description="MROH2B-like HEAT-repeats" evidence="3">
    <location>
        <begin position="261"/>
        <end position="477"/>
    </location>
</feature>
<name>A0A218UAJ9_9PASE</name>
<dbReference type="Proteomes" id="UP000197619">
    <property type="component" value="Unassembled WGS sequence"/>
</dbReference>
<dbReference type="STRING" id="299123.ENSLSDP00000022325"/>
<keyword evidence="6" id="KW-1185">Reference proteome</keyword>
<feature type="domain" description="MROH2B-like N-terminal HEAT-repeats" evidence="4">
    <location>
        <begin position="76"/>
        <end position="223"/>
    </location>
</feature>
<comment type="caution">
    <text evidence="5">The sequence shown here is derived from an EMBL/GenBank/DDBJ whole genome shotgun (WGS) entry which is preliminary data.</text>
</comment>
<evidence type="ECO:0000259" key="4">
    <source>
        <dbReference type="Pfam" id="PF23221"/>
    </source>
</evidence>
<dbReference type="EMBL" id="MUZQ01000507">
    <property type="protein sequence ID" value="OWK50754.1"/>
    <property type="molecule type" value="Genomic_DNA"/>
</dbReference>
<dbReference type="AlphaFoldDB" id="A0A218UAJ9"/>
<dbReference type="PANTHER" id="PTHR23120:SF44">
    <property type="entry name" value="MAESTRO HEAT-LIKE REPEAT-CONTAINING PROTEIN FAMILY MEMBER 1"/>
    <property type="match status" value="1"/>
</dbReference>
<keyword evidence="2" id="KW-0472">Membrane</keyword>
<dbReference type="Pfam" id="PF23210">
    <property type="entry name" value="HEAT_Maestro_2"/>
    <property type="match status" value="1"/>
</dbReference>
<evidence type="ECO:0000313" key="6">
    <source>
        <dbReference type="Proteomes" id="UP000197619"/>
    </source>
</evidence>
<evidence type="ECO:0000256" key="1">
    <source>
        <dbReference type="ARBA" id="ARBA00022737"/>
    </source>
</evidence>
<sequence>MVESRVRRLALALLEAGAGPGAEPGAPGAEARAALGAALGALGAAEPEELLGACGHFLQQHPRVRHGIGVIGVIGEPERQEAAGALLVELGRRFPGPALEQLLRKFPPGILPPPALLRTLARLAAANVFGTVPFLSSILATLVPLLPTARDDSMKCTLCYALQCFSESIQEYLAGGTQDPDPTVGADDFGLELGAAFDILSLQWLQARDGKVRLAALEALGSMGSLIPGRQLQEQLPKLVPAVLGLYRKHPEPFPVSKLVAPADPKVPSSSRNQAELLRCFSVLAVPFPARLLAWLLPRLHGGSERLRQGALRLLRHLLNSAPSQMEMQKVSILSALKVPLQDESNKVKLALVQLISALAHHGFLEQPGAEALLEFLVQQCALPADGPPGIPEENPEDPTSADVRSAGVSTLLLLSSTVPRLGHVLWRFLLPLLLRPLLAPALAPLCRSLTRLARHGPREHENLPSPQALTVRLLAVFIPVIPIFIPIFPLFPAAVIPRQVLFPLFLIFPFFPMPFPFFPPSFPGGFYSRYF</sequence>
<dbReference type="InterPro" id="IPR016024">
    <property type="entry name" value="ARM-type_fold"/>
</dbReference>
<reference evidence="5 6" key="1">
    <citation type="submission" date="2017-05" db="EMBL/GenBank/DDBJ databases">
        <title>Genome of assembly of the Bengalese finch, Lonchura striata domestica.</title>
        <authorList>
            <person name="Colquitt B.M."/>
            <person name="Brainard M.S."/>
        </authorList>
    </citation>
    <scope>NUCLEOTIDE SEQUENCE [LARGE SCALE GENOMIC DNA]</scope>
    <source>
        <strain evidence="5">White83orange57</strain>
    </source>
</reference>
<evidence type="ECO:0000313" key="5">
    <source>
        <dbReference type="EMBL" id="OWK50754.1"/>
    </source>
</evidence>
<accession>A0A218UAJ9</accession>
<gene>
    <name evidence="5" type="primary">MROH1_1</name>
    <name evidence="5" type="ORF">RLOC_00014553</name>
</gene>
<feature type="transmembrane region" description="Helical" evidence="2">
    <location>
        <begin position="501"/>
        <end position="520"/>
    </location>
</feature>
<evidence type="ECO:0000259" key="3">
    <source>
        <dbReference type="Pfam" id="PF23210"/>
    </source>
</evidence>
<keyword evidence="1" id="KW-0677">Repeat</keyword>
<evidence type="ECO:0000256" key="2">
    <source>
        <dbReference type="SAM" id="Phobius"/>
    </source>
</evidence>
<dbReference type="InterPro" id="IPR056282">
    <property type="entry name" value="MROH2B-like_N_HEAT"/>
</dbReference>
<dbReference type="InterPro" id="IPR045206">
    <property type="entry name" value="Maestro_heat-like_prot"/>
</dbReference>
<proteinExistence type="predicted"/>
<feature type="transmembrane region" description="Helical" evidence="2">
    <location>
        <begin position="468"/>
        <end position="489"/>
    </location>
</feature>
<dbReference type="SUPFAM" id="SSF48371">
    <property type="entry name" value="ARM repeat"/>
    <property type="match status" value="1"/>
</dbReference>
<dbReference type="InterPro" id="IPR011989">
    <property type="entry name" value="ARM-like"/>
</dbReference>
<dbReference type="Pfam" id="PF23221">
    <property type="entry name" value="HEAT_MROH2B_1st"/>
    <property type="match status" value="1"/>
</dbReference>
<dbReference type="Gene3D" id="1.25.10.10">
    <property type="entry name" value="Leucine-rich Repeat Variant"/>
    <property type="match status" value="2"/>
</dbReference>
<dbReference type="InterPro" id="IPR055408">
    <property type="entry name" value="HEAT_MROH2B-like"/>
</dbReference>
<keyword evidence="2" id="KW-0812">Transmembrane</keyword>
<dbReference type="GO" id="GO:0005737">
    <property type="term" value="C:cytoplasm"/>
    <property type="evidence" value="ECO:0007669"/>
    <property type="project" value="TreeGrafter"/>
</dbReference>
<keyword evidence="2" id="KW-1133">Transmembrane helix</keyword>